<keyword evidence="1" id="KW-0812">Transmembrane</keyword>
<protein>
    <recommendedName>
        <fullName evidence="4">Major Facilitator Superfamily protein</fullName>
    </recommendedName>
</protein>
<accession>A0A0N0BLM8</accession>
<feature type="transmembrane region" description="Helical" evidence="1">
    <location>
        <begin position="330"/>
        <end position="350"/>
    </location>
</feature>
<dbReference type="RefSeq" id="WP_053767547.1">
    <property type="nucleotide sequence ID" value="NZ_LHCI01000106.1"/>
</dbReference>
<dbReference type="InterPro" id="IPR036259">
    <property type="entry name" value="MFS_trans_sf"/>
</dbReference>
<dbReference type="Proteomes" id="UP000037685">
    <property type="component" value="Unassembled WGS sequence"/>
</dbReference>
<proteinExistence type="predicted"/>
<feature type="transmembrane region" description="Helical" evidence="1">
    <location>
        <begin position="91"/>
        <end position="114"/>
    </location>
</feature>
<dbReference type="SUPFAM" id="SSF103473">
    <property type="entry name" value="MFS general substrate transporter"/>
    <property type="match status" value="1"/>
</dbReference>
<dbReference type="PATRIC" id="fig|271.14.peg.1062"/>
<dbReference type="AlphaFoldDB" id="A0A0N0BLM8"/>
<evidence type="ECO:0008006" key="4">
    <source>
        <dbReference type="Google" id="ProtNLM"/>
    </source>
</evidence>
<keyword evidence="1" id="KW-0472">Membrane</keyword>
<evidence type="ECO:0000313" key="2">
    <source>
        <dbReference type="EMBL" id="KOX89804.1"/>
    </source>
</evidence>
<sequence length="389" mass="41173">MRHSASVLAEALSNLGASLGFSALALEVARTGEAFWVGFFAALGYLTLGPLLFLSPWVERQGLARALLKLRLARGLLFLPLLFLPREAALLVLYSYPLMVLTDLAVVAWEGLLVRRDRGRLAERSGKLYAAWEVGGLAGTALGPILFILHPALPYLLSTGILLLAWTLLRSDLLGEEGSDLLGEEERKEGEAKPEGLGRALRRLLACTPLRPYLLISLFFTLAHALTTALLGLLVLRAGTPEAFFGLVFALQSLGYALGSYFAGRVPLALAFRLGPLGAALGGMGFLLPFPLLLAAPPLLGLAVALLSTHLRAVRGWLLPEVGLAPSLAAIRALLYGAGALGGLGAGVLGQGDPSLPLLLGASGFLVLLPFTLGPLHPKRLEALRQKVE</sequence>
<feature type="transmembrane region" description="Helical" evidence="1">
    <location>
        <begin position="213"/>
        <end position="237"/>
    </location>
</feature>
<evidence type="ECO:0000313" key="3">
    <source>
        <dbReference type="Proteomes" id="UP000037685"/>
    </source>
</evidence>
<comment type="caution">
    <text evidence="2">The sequence shown here is derived from an EMBL/GenBank/DDBJ whole genome shotgun (WGS) entry which is preliminary data.</text>
</comment>
<gene>
    <name evidence="2" type="ORF">BVI061214_00986</name>
</gene>
<feature type="transmembrane region" description="Helical" evidence="1">
    <location>
        <begin position="356"/>
        <end position="376"/>
    </location>
</feature>
<keyword evidence="1" id="KW-1133">Transmembrane helix</keyword>
<evidence type="ECO:0000256" key="1">
    <source>
        <dbReference type="SAM" id="Phobius"/>
    </source>
</evidence>
<dbReference type="EMBL" id="LHCI01000106">
    <property type="protein sequence ID" value="KOX89804.1"/>
    <property type="molecule type" value="Genomic_DNA"/>
</dbReference>
<feature type="transmembrane region" description="Helical" evidence="1">
    <location>
        <begin position="126"/>
        <end position="146"/>
    </location>
</feature>
<dbReference type="Gene3D" id="1.20.1250.20">
    <property type="entry name" value="MFS general substrate transporter like domains"/>
    <property type="match status" value="1"/>
</dbReference>
<reference evidence="2 3" key="1">
    <citation type="submission" date="2015-07" db="EMBL/GenBank/DDBJ databases">
        <authorList>
            <person name="Noorani M."/>
        </authorList>
    </citation>
    <scope>NUCLEOTIDE SEQUENCE [LARGE SCALE GENOMIC DNA]</scope>
    <source>
        <strain evidence="3">ATCC 25104 / DSM 625 / JCM 10724 / NBRC 103206 / NCIMB 11243 / YT-1</strain>
    </source>
</reference>
<name>A0A0N0BLM8_THEAQ</name>
<feature type="transmembrane region" description="Helical" evidence="1">
    <location>
        <begin position="35"/>
        <end position="54"/>
    </location>
</feature>
<feature type="transmembrane region" description="Helical" evidence="1">
    <location>
        <begin position="243"/>
        <end position="263"/>
    </location>
</feature>
<feature type="transmembrane region" description="Helical" evidence="1">
    <location>
        <begin position="66"/>
        <end position="85"/>
    </location>
</feature>
<organism evidence="2 3">
    <name type="scientific">Thermus aquaticus</name>
    <dbReference type="NCBI Taxonomy" id="271"/>
    <lineage>
        <taxon>Bacteria</taxon>
        <taxon>Thermotogati</taxon>
        <taxon>Deinococcota</taxon>
        <taxon>Deinococci</taxon>
        <taxon>Thermales</taxon>
        <taxon>Thermaceae</taxon>
        <taxon>Thermus</taxon>
    </lineage>
</organism>